<feature type="coiled-coil region" evidence="1">
    <location>
        <begin position="13"/>
        <end position="47"/>
    </location>
</feature>
<evidence type="ECO:0000313" key="2">
    <source>
        <dbReference type="EMBL" id="KKK86588.1"/>
    </source>
</evidence>
<dbReference type="AlphaFoldDB" id="A0A0F8YYV1"/>
<gene>
    <name evidence="2" type="ORF">LCGC14_2761720</name>
</gene>
<name>A0A0F8YYV1_9ZZZZ</name>
<comment type="caution">
    <text evidence="2">The sequence shown here is derived from an EMBL/GenBank/DDBJ whole genome shotgun (WGS) entry which is preliminary data.</text>
</comment>
<proteinExistence type="predicted"/>
<protein>
    <submittedName>
        <fullName evidence="2">Uncharacterized protein</fullName>
    </submittedName>
</protein>
<evidence type="ECO:0000256" key="1">
    <source>
        <dbReference type="SAM" id="Coils"/>
    </source>
</evidence>
<accession>A0A0F8YYV1</accession>
<keyword evidence="1" id="KW-0175">Coiled coil</keyword>
<reference evidence="2" key="1">
    <citation type="journal article" date="2015" name="Nature">
        <title>Complex archaea that bridge the gap between prokaryotes and eukaryotes.</title>
        <authorList>
            <person name="Spang A."/>
            <person name="Saw J.H."/>
            <person name="Jorgensen S.L."/>
            <person name="Zaremba-Niedzwiedzka K."/>
            <person name="Martijn J."/>
            <person name="Lind A.E."/>
            <person name="van Eijk R."/>
            <person name="Schleper C."/>
            <person name="Guy L."/>
            <person name="Ettema T.J."/>
        </authorList>
    </citation>
    <scope>NUCLEOTIDE SEQUENCE</scope>
</reference>
<sequence length="62" mass="7441">EIIESIRFLTNEYDRLKKLEVIQKAKITELEQELDVVKKENKRMRDEKLAPIALKIMQERKG</sequence>
<organism evidence="2">
    <name type="scientific">marine sediment metagenome</name>
    <dbReference type="NCBI Taxonomy" id="412755"/>
    <lineage>
        <taxon>unclassified sequences</taxon>
        <taxon>metagenomes</taxon>
        <taxon>ecological metagenomes</taxon>
    </lineage>
</organism>
<dbReference type="EMBL" id="LAZR01050777">
    <property type="protein sequence ID" value="KKK86588.1"/>
    <property type="molecule type" value="Genomic_DNA"/>
</dbReference>
<feature type="non-terminal residue" evidence="2">
    <location>
        <position position="1"/>
    </location>
</feature>